<accession>A0A6M1SQ78</accession>
<protein>
    <recommendedName>
        <fullName evidence="1">TadE-like domain-containing protein</fullName>
    </recommendedName>
</protein>
<dbReference type="EMBL" id="JAALFG010000006">
    <property type="protein sequence ID" value="NGP19388.1"/>
    <property type="molecule type" value="Genomic_DNA"/>
</dbReference>
<organism evidence="2 3">
    <name type="scientific">Devosia aurantiaca</name>
    <dbReference type="NCBI Taxonomy" id="2714858"/>
    <lineage>
        <taxon>Bacteria</taxon>
        <taxon>Pseudomonadati</taxon>
        <taxon>Pseudomonadota</taxon>
        <taxon>Alphaproteobacteria</taxon>
        <taxon>Hyphomicrobiales</taxon>
        <taxon>Devosiaceae</taxon>
        <taxon>Devosia</taxon>
    </lineage>
</organism>
<evidence type="ECO:0000313" key="2">
    <source>
        <dbReference type="EMBL" id="NGP19388.1"/>
    </source>
</evidence>
<comment type="caution">
    <text evidence="2">The sequence shown here is derived from an EMBL/GenBank/DDBJ whole genome shotgun (WGS) entry which is preliminary data.</text>
</comment>
<proteinExistence type="predicted"/>
<gene>
    <name evidence="2" type="ORF">G5575_18670</name>
</gene>
<evidence type="ECO:0000259" key="1">
    <source>
        <dbReference type="Pfam" id="PF07811"/>
    </source>
</evidence>
<sequence length="156" mass="16841">MIEFALLAPILIALLLGTVTLFDLFRNFQSVEKATFTVGDMMSRQTEMDQARLDEMLVLLKHMVPSADDGGLRVSSVSNSGGRLVVNWSEKTGSAIPVTPVNTAGLPSIAEGDSVLVTESFVPHRALVDSFGLDALTFRGHAAHRPRSVSAISFKR</sequence>
<reference evidence="2 3" key="1">
    <citation type="submission" date="2020-02" db="EMBL/GenBank/DDBJ databases">
        <authorList>
            <person name="Khan S.A."/>
            <person name="Jeon C.O."/>
            <person name="Chun B.H."/>
        </authorList>
    </citation>
    <scope>NUCLEOTIDE SEQUENCE [LARGE SCALE GENOMIC DNA]</scope>
    <source>
        <strain evidence="2 3">H239</strain>
    </source>
</reference>
<keyword evidence="3" id="KW-1185">Reference proteome</keyword>
<dbReference type="InterPro" id="IPR012495">
    <property type="entry name" value="TadE-like_dom"/>
</dbReference>
<dbReference type="Proteomes" id="UP000474802">
    <property type="component" value="Unassembled WGS sequence"/>
</dbReference>
<feature type="domain" description="TadE-like" evidence="1">
    <location>
        <begin position="1"/>
        <end position="35"/>
    </location>
</feature>
<dbReference type="AlphaFoldDB" id="A0A6M1SQ78"/>
<reference evidence="2 3" key="2">
    <citation type="submission" date="2020-03" db="EMBL/GenBank/DDBJ databases">
        <title>Devosia chinhatensis sp. nov., isolated from a hexachlorocyclohexane (HCH) dump site in India.</title>
        <authorList>
            <person name="Kumar M."/>
            <person name="Lal R."/>
        </authorList>
    </citation>
    <scope>NUCLEOTIDE SEQUENCE [LARGE SCALE GENOMIC DNA]</scope>
    <source>
        <strain evidence="2 3">H239</strain>
    </source>
</reference>
<dbReference type="Pfam" id="PF07811">
    <property type="entry name" value="TadE"/>
    <property type="match status" value="1"/>
</dbReference>
<evidence type="ECO:0000313" key="3">
    <source>
        <dbReference type="Proteomes" id="UP000474802"/>
    </source>
</evidence>
<name>A0A6M1SQ78_9HYPH</name>